<evidence type="ECO:0000313" key="1">
    <source>
        <dbReference type="EMBL" id="GBP49477.1"/>
    </source>
</evidence>
<dbReference type="Proteomes" id="UP000299102">
    <property type="component" value="Unassembled WGS sequence"/>
</dbReference>
<evidence type="ECO:0000313" key="2">
    <source>
        <dbReference type="Proteomes" id="UP000299102"/>
    </source>
</evidence>
<name>A0A4C1WH74_EUMVA</name>
<proteinExistence type="predicted"/>
<organism evidence="1 2">
    <name type="scientific">Eumeta variegata</name>
    <name type="common">Bagworm moth</name>
    <name type="synonym">Eumeta japonica</name>
    <dbReference type="NCBI Taxonomy" id="151549"/>
    <lineage>
        <taxon>Eukaryota</taxon>
        <taxon>Metazoa</taxon>
        <taxon>Ecdysozoa</taxon>
        <taxon>Arthropoda</taxon>
        <taxon>Hexapoda</taxon>
        <taxon>Insecta</taxon>
        <taxon>Pterygota</taxon>
        <taxon>Neoptera</taxon>
        <taxon>Endopterygota</taxon>
        <taxon>Lepidoptera</taxon>
        <taxon>Glossata</taxon>
        <taxon>Ditrysia</taxon>
        <taxon>Tineoidea</taxon>
        <taxon>Psychidae</taxon>
        <taxon>Oiketicinae</taxon>
        <taxon>Eumeta</taxon>
    </lineage>
</organism>
<dbReference type="AlphaFoldDB" id="A0A4C1WH74"/>
<keyword evidence="2" id="KW-1185">Reference proteome</keyword>
<reference evidence="1 2" key="1">
    <citation type="journal article" date="2019" name="Commun. Biol.">
        <title>The bagworm genome reveals a unique fibroin gene that provides high tensile strength.</title>
        <authorList>
            <person name="Kono N."/>
            <person name="Nakamura H."/>
            <person name="Ohtoshi R."/>
            <person name="Tomita M."/>
            <person name="Numata K."/>
            <person name="Arakawa K."/>
        </authorList>
    </citation>
    <scope>NUCLEOTIDE SEQUENCE [LARGE SCALE GENOMIC DNA]</scope>
</reference>
<gene>
    <name evidence="1" type="ORF">EVAR_25691_1</name>
</gene>
<sequence>MDVCESSWMLRHILKLRFKPHAVVGGRHSSLVACRSRSWSCDLGRFMCVGFIYPTAEASLPQSFHLKSRSFLDFSLPPHAGSITAAVY</sequence>
<comment type="caution">
    <text evidence="1">The sequence shown here is derived from an EMBL/GenBank/DDBJ whole genome shotgun (WGS) entry which is preliminary data.</text>
</comment>
<dbReference type="EMBL" id="BGZK01000545">
    <property type="protein sequence ID" value="GBP49477.1"/>
    <property type="molecule type" value="Genomic_DNA"/>
</dbReference>
<protein>
    <submittedName>
        <fullName evidence="1">Uncharacterized protein</fullName>
    </submittedName>
</protein>
<accession>A0A4C1WH74</accession>